<sequence>MGLAITVALPNCGTKFLPRRKGAFSLAVCFEFCSLCHFLHPARPSLVRRQSSDLGRGNTTEKPGSIEWTVTSKT</sequence>
<evidence type="ECO:0000313" key="3">
    <source>
        <dbReference type="Proteomes" id="UP000011750"/>
    </source>
</evidence>
<dbReference type="HOGENOM" id="CLU_2691260_0_0_1"/>
<dbReference type="STRING" id="51351.M4CST0"/>
<feature type="region of interest" description="Disordered" evidence="1">
    <location>
        <begin position="49"/>
        <end position="74"/>
    </location>
</feature>
<dbReference type="AlphaFoldDB" id="M4CST0"/>
<protein>
    <submittedName>
        <fullName evidence="2">Uncharacterized protein</fullName>
    </submittedName>
</protein>
<organism evidence="2 3">
    <name type="scientific">Brassica campestris</name>
    <name type="common">Field mustard</name>
    <dbReference type="NCBI Taxonomy" id="3711"/>
    <lineage>
        <taxon>Eukaryota</taxon>
        <taxon>Viridiplantae</taxon>
        <taxon>Streptophyta</taxon>
        <taxon>Embryophyta</taxon>
        <taxon>Tracheophyta</taxon>
        <taxon>Spermatophyta</taxon>
        <taxon>Magnoliopsida</taxon>
        <taxon>eudicotyledons</taxon>
        <taxon>Gunneridae</taxon>
        <taxon>Pentapetalae</taxon>
        <taxon>rosids</taxon>
        <taxon>malvids</taxon>
        <taxon>Brassicales</taxon>
        <taxon>Brassicaceae</taxon>
        <taxon>Brassiceae</taxon>
        <taxon>Brassica</taxon>
    </lineage>
</organism>
<evidence type="ECO:0000313" key="2">
    <source>
        <dbReference type="EnsemblPlants" id="Bra007272.1-P"/>
    </source>
</evidence>
<dbReference type="Gramene" id="Bra007272.1">
    <property type="protein sequence ID" value="Bra007272.1-P"/>
    <property type="gene ID" value="Bra007272"/>
</dbReference>
<evidence type="ECO:0000256" key="1">
    <source>
        <dbReference type="SAM" id="MobiDB-lite"/>
    </source>
</evidence>
<keyword evidence="3" id="KW-1185">Reference proteome</keyword>
<reference evidence="2 3" key="1">
    <citation type="journal article" date="2011" name="Nat. Genet.">
        <title>The genome of the mesopolyploid crop species Brassica rapa.</title>
        <authorList>
            <consortium name="Brassica rapa Genome Sequencing Project Consortium"/>
            <person name="Wang X."/>
            <person name="Wang H."/>
            <person name="Wang J."/>
            <person name="Sun R."/>
            <person name="Wu J."/>
            <person name="Liu S."/>
            <person name="Bai Y."/>
            <person name="Mun J.H."/>
            <person name="Bancroft I."/>
            <person name="Cheng F."/>
            <person name="Huang S."/>
            <person name="Li X."/>
            <person name="Hua W."/>
            <person name="Wang J."/>
            <person name="Wang X."/>
            <person name="Freeling M."/>
            <person name="Pires J.C."/>
            <person name="Paterson A.H."/>
            <person name="Chalhoub B."/>
            <person name="Wang B."/>
            <person name="Hayward A."/>
            <person name="Sharpe A.G."/>
            <person name="Park B.S."/>
            <person name="Weisshaar B."/>
            <person name="Liu B."/>
            <person name="Li B."/>
            <person name="Liu B."/>
            <person name="Tong C."/>
            <person name="Song C."/>
            <person name="Duran C."/>
            <person name="Peng C."/>
            <person name="Geng C."/>
            <person name="Koh C."/>
            <person name="Lin C."/>
            <person name="Edwards D."/>
            <person name="Mu D."/>
            <person name="Shen D."/>
            <person name="Soumpourou E."/>
            <person name="Li F."/>
            <person name="Fraser F."/>
            <person name="Conant G."/>
            <person name="Lassalle G."/>
            <person name="King G.J."/>
            <person name="Bonnema G."/>
            <person name="Tang H."/>
            <person name="Wang H."/>
            <person name="Belcram H."/>
            <person name="Zhou H."/>
            <person name="Hirakawa H."/>
            <person name="Abe H."/>
            <person name="Guo H."/>
            <person name="Wang H."/>
            <person name="Jin H."/>
            <person name="Parkin I.A."/>
            <person name="Batley J."/>
            <person name="Kim J.S."/>
            <person name="Just J."/>
            <person name="Li J."/>
            <person name="Xu J."/>
            <person name="Deng J."/>
            <person name="Kim J.A."/>
            <person name="Li J."/>
            <person name="Yu J."/>
            <person name="Meng J."/>
            <person name="Wang J."/>
            <person name="Min J."/>
            <person name="Poulain J."/>
            <person name="Wang J."/>
            <person name="Hatakeyama K."/>
            <person name="Wu K."/>
            <person name="Wang L."/>
            <person name="Fang L."/>
            <person name="Trick M."/>
            <person name="Links M.G."/>
            <person name="Zhao M."/>
            <person name="Jin M."/>
            <person name="Ramchiary N."/>
            <person name="Drou N."/>
            <person name="Berkman P.J."/>
            <person name="Cai Q."/>
            <person name="Huang Q."/>
            <person name="Li R."/>
            <person name="Tabata S."/>
            <person name="Cheng S."/>
            <person name="Zhang S."/>
            <person name="Zhang S."/>
            <person name="Huang S."/>
            <person name="Sato S."/>
            <person name="Sun S."/>
            <person name="Kwon S.J."/>
            <person name="Choi S.R."/>
            <person name="Lee T.H."/>
            <person name="Fan W."/>
            <person name="Zhao X."/>
            <person name="Tan X."/>
            <person name="Xu X."/>
            <person name="Wang Y."/>
            <person name="Qiu Y."/>
            <person name="Yin Y."/>
            <person name="Li Y."/>
            <person name="Du Y."/>
            <person name="Liao Y."/>
            <person name="Lim Y."/>
            <person name="Narusaka Y."/>
            <person name="Wang Y."/>
            <person name="Wang Z."/>
            <person name="Li Z."/>
            <person name="Wang Z."/>
            <person name="Xiong Z."/>
            <person name="Zhang Z."/>
        </authorList>
    </citation>
    <scope>NUCLEOTIDE SEQUENCE [LARGE SCALE GENOMIC DNA]</scope>
    <source>
        <strain evidence="2 3">cv. Chiifu-401-42</strain>
    </source>
</reference>
<reference evidence="2" key="3">
    <citation type="submission" date="2023-03" db="UniProtKB">
        <authorList>
            <consortium name="EnsemblPlants"/>
        </authorList>
    </citation>
    <scope>IDENTIFICATION</scope>
    <source>
        <strain evidence="2">cv. Chiifu-401-42</strain>
    </source>
</reference>
<reference evidence="2 3" key="2">
    <citation type="journal article" date="2018" name="Hortic Res">
        <title>Improved Brassica rapa reference genome by single-molecule sequencing and chromosome conformation capture technologies.</title>
        <authorList>
            <person name="Zhang L."/>
            <person name="Cai X."/>
            <person name="Wu J."/>
            <person name="Liu M."/>
            <person name="Grob S."/>
            <person name="Cheng F."/>
            <person name="Liang J."/>
            <person name="Cai C."/>
            <person name="Liu Z."/>
            <person name="Liu B."/>
            <person name="Wang F."/>
            <person name="Li S."/>
            <person name="Liu F."/>
            <person name="Li X."/>
            <person name="Cheng L."/>
            <person name="Yang W."/>
            <person name="Li M.H."/>
            <person name="Grossniklaus U."/>
            <person name="Zheng H."/>
            <person name="Wang X."/>
        </authorList>
    </citation>
    <scope>NUCLEOTIDE SEQUENCE [LARGE SCALE GENOMIC DNA]</scope>
    <source>
        <strain evidence="2 3">cv. Chiifu-401-42</strain>
    </source>
</reference>
<dbReference type="EnsemblPlants" id="Bra007272.1">
    <property type="protein sequence ID" value="Bra007272.1-P"/>
    <property type="gene ID" value="Bra007272"/>
</dbReference>
<proteinExistence type="predicted"/>
<dbReference type="InParanoid" id="M4CST0"/>
<name>M4CST0_BRACM</name>
<accession>M4CST0</accession>
<dbReference type="Proteomes" id="UP000011750">
    <property type="component" value="Chromosome A09"/>
</dbReference>